<dbReference type="InterPro" id="IPR019606">
    <property type="entry name" value="GerMN"/>
</dbReference>
<sequence length="181" mass="19893">MNKRNLGIALSLSTLLLTACGDKPANENSASADSNNKAVSGSQTTSPNAKNTELTIKSYYTDDEILELVERDSNITFKSEKDKYLAALNTLKQSDQSADFALWRDVEFSITKFENGQLTIDLRMGEDFAGLGAPGEQLAIQSLQKTLFQFNEVTSISLLKEGKAVETLLGHVDLQQPIMRK</sequence>
<proteinExistence type="predicted"/>
<evidence type="ECO:0000256" key="1">
    <source>
        <dbReference type="SAM" id="MobiDB-lite"/>
    </source>
</evidence>
<dbReference type="AlphaFoldDB" id="A0A172TLQ2"/>
<organism evidence="3 4">
    <name type="scientific">Paenibacillus swuensis</name>
    <dbReference type="NCBI Taxonomy" id="1178515"/>
    <lineage>
        <taxon>Bacteria</taxon>
        <taxon>Bacillati</taxon>
        <taxon>Bacillota</taxon>
        <taxon>Bacilli</taxon>
        <taxon>Bacillales</taxon>
        <taxon>Paenibacillaceae</taxon>
        <taxon>Paenibacillus</taxon>
    </lineage>
</organism>
<dbReference type="EMBL" id="CP011388">
    <property type="protein sequence ID" value="ANE47912.1"/>
    <property type="molecule type" value="Genomic_DNA"/>
</dbReference>
<keyword evidence="4" id="KW-1185">Reference proteome</keyword>
<feature type="compositionally biased region" description="Low complexity" evidence="1">
    <location>
        <begin position="26"/>
        <end position="40"/>
    </location>
</feature>
<dbReference type="PROSITE" id="PS51257">
    <property type="entry name" value="PROKAR_LIPOPROTEIN"/>
    <property type="match status" value="1"/>
</dbReference>
<accession>A0A172TLQ2</accession>
<dbReference type="OrthoDB" id="1954033at2"/>
<dbReference type="Pfam" id="PF10646">
    <property type="entry name" value="Germane"/>
    <property type="match status" value="1"/>
</dbReference>
<dbReference type="Proteomes" id="UP000076927">
    <property type="component" value="Chromosome"/>
</dbReference>
<evidence type="ECO:0000313" key="3">
    <source>
        <dbReference type="EMBL" id="ANE47912.1"/>
    </source>
</evidence>
<dbReference type="STRING" id="1178515.SY83_18265"/>
<reference evidence="3 4" key="1">
    <citation type="submission" date="2015-01" db="EMBL/GenBank/DDBJ databases">
        <title>Paenibacillus swuensis/DY6/whole genome sequencing.</title>
        <authorList>
            <person name="Kim M.K."/>
            <person name="Srinivasan S."/>
            <person name="Lee J.-J."/>
        </authorList>
    </citation>
    <scope>NUCLEOTIDE SEQUENCE [LARGE SCALE GENOMIC DNA]</scope>
    <source>
        <strain evidence="3 4">DY6</strain>
    </source>
</reference>
<feature type="region of interest" description="Disordered" evidence="1">
    <location>
        <begin position="25"/>
        <end position="50"/>
    </location>
</feature>
<feature type="domain" description="GerMN" evidence="2">
    <location>
        <begin position="59"/>
        <end position="166"/>
    </location>
</feature>
<dbReference type="PATRIC" id="fig|1178515.4.peg.3683"/>
<protein>
    <recommendedName>
        <fullName evidence="2">GerMN domain-containing protein</fullName>
    </recommendedName>
</protein>
<name>A0A172TLQ2_9BACL</name>
<dbReference type="RefSeq" id="WP_068609122.1">
    <property type="nucleotide sequence ID" value="NZ_CP011388.1"/>
</dbReference>
<dbReference type="KEGG" id="pswu:SY83_18265"/>
<feature type="compositionally biased region" description="Polar residues" evidence="1">
    <location>
        <begin position="41"/>
        <end position="50"/>
    </location>
</feature>
<gene>
    <name evidence="3" type="ORF">SY83_18265</name>
</gene>
<evidence type="ECO:0000313" key="4">
    <source>
        <dbReference type="Proteomes" id="UP000076927"/>
    </source>
</evidence>
<evidence type="ECO:0000259" key="2">
    <source>
        <dbReference type="Pfam" id="PF10646"/>
    </source>
</evidence>